<evidence type="ECO:0000313" key="1">
    <source>
        <dbReference type="EMBL" id="AVF28346.1"/>
    </source>
</evidence>
<dbReference type="Proteomes" id="UP000464330">
    <property type="component" value="Chromosome"/>
</dbReference>
<proteinExistence type="predicted"/>
<dbReference type="AlphaFoldDB" id="A0A2L1TID3"/>
<sequence>MAIKGQKFKTYSEELKAEAMSAFGGKVNLSADP</sequence>
<organism evidence="1 3">
    <name type="scientific">Paenibacillus larvae subsp. larvae</name>
    <dbReference type="NCBI Taxonomy" id="147375"/>
    <lineage>
        <taxon>Bacteria</taxon>
        <taxon>Bacillati</taxon>
        <taxon>Bacillota</taxon>
        <taxon>Bacilli</taxon>
        <taxon>Bacillales</taxon>
        <taxon>Paenibacillaceae</taxon>
        <taxon>Paenibacillus</taxon>
    </lineage>
</organism>
<protein>
    <submittedName>
        <fullName evidence="1">Uncharacterized protein</fullName>
    </submittedName>
</protein>
<name>A0A2L1TID3_9BACL</name>
<accession>A0A8B6WYA3</accession>
<reference evidence="3" key="1">
    <citation type="submission" date="2017-02" db="EMBL/GenBank/DDBJ databases">
        <title>Delineation of Paenibacillus larvae strains originating from foulbrood outbreaks.</title>
        <authorList>
            <person name="Beims H."/>
            <person name="Bunk B."/>
            <person name="Sproeer C."/>
            <person name="Mohr K.I."/>
            <person name="Pradella S."/>
            <person name="Guenther G."/>
            <person name="Rohde M."/>
            <person name="von der Ohe W."/>
            <person name="Steinert M."/>
        </authorList>
    </citation>
    <scope>NUCLEOTIDE SEQUENCE [LARGE SCALE GENOMIC DNA]</scope>
    <source>
        <strain evidence="3">Eric_III</strain>
    </source>
</reference>
<dbReference type="Proteomes" id="UP000239833">
    <property type="component" value="Chromosome"/>
</dbReference>
<reference evidence="1 4" key="2">
    <citation type="journal article" date="2020" name="Int. J. Med. Microbiol.">
        <title>Discovery of Paenibacillus larvae ERIC V: Phenotypic and genomic comparison to genotypes ERIC I-IV reveal different inventories of virulence factors which correlate with epidemiological prevalences of American Foulbrood.</title>
        <authorList>
            <person name="Beims H."/>
            <person name="Bunk B."/>
            <person name="Erler S."/>
            <person name="Mohr K.I."/>
            <person name="Sproer C."/>
            <person name="Pradella S."/>
            <person name="Gunther G."/>
            <person name="Rohde M."/>
            <person name="von der Ohe W."/>
            <person name="Steinert M."/>
        </authorList>
    </citation>
    <scope>NUCLEOTIDE SEQUENCE</scope>
    <source>
        <strain evidence="1">Eric_III</strain>
        <strain evidence="2">Eric_V</strain>
    </source>
</reference>
<evidence type="ECO:0000313" key="3">
    <source>
        <dbReference type="Proteomes" id="UP000239833"/>
    </source>
</evidence>
<accession>A0A6C0QXX7</accession>
<accession>A0A2L1TID3</accession>
<evidence type="ECO:0000313" key="2">
    <source>
        <dbReference type="EMBL" id="QHZ53572.1"/>
    </source>
</evidence>
<dbReference type="EMBL" id="CP019717">
    <property type="protein sequence ID" value="QHZ53572.1"/>
    <property type="molecule type" value="Genomic_DNA"/>
</dbReference>
<evidence type="ECO:0000313" key="4">
    <source>
        <dbReference type="Proteomes" id="UP000464330"/>
    </source>
</evidence>
<gene>
    <name evidence="1" type="ORF">ERICIII_04282</name>
    <name evidence="2" type="ORF">ERICV_04528</name>
</gene>
<dbReference type="EMBL" id="CP019655">
    <property type="protein sequence ID" value="AVF28346.1"/>
    <property type="molecule type" value="Genomic_DNA"/>
</dbReference>